<dbReference type="GO" id="GO:0005829">
    <property type="term" value="C:cytosol"/>
    <property type="evidence" value="ECO:0007669"/>
    <property type="project" value="TreeGrafter"/>
</dbReference>
<dbReference type="HAMAP" id="MF_00196">
    <property type="entry name" value="Mannitol_dehydrog"/>
    <property type="match status" value="1"/>
</dbReference>
<dbReference type="PROSITE" id="PS00974">
    <property type="entry name" value="MANNITOL_DHGENASE"/>
    <property type="match status" value="1"/>
</dbReference>
<dbReference type="AlphaFoldDB" id="A0A0M2SKB5"/>
<reference evidence="9 10" key="1">
    <citation type="submission" date="2015-04" db="EMBL/GenBank/DDBJ databases">
        <title>Taxonomic description and genome sequence of Salinicoccus sediminis sp. nov., a novel hyper halotolerant bacterium isolated from marine sediment.</title>
        <authorList>
            <person name="Mathan Kumar R."/>
            <person name="Kaur G."/>
            <person name="Kumar N."/>
            <person name="Kumar A."/>
            <person name="Singh N.K."/>
            <person name="Kaur N."/>
            <person name="Mayilraj S."/>
        </authorList>
    </citation>
    <scope>NUCLEOTIDE SEQUENCE [LARGE SCALE GENOMIC DNA]</scope>
    <source>
        <strain evidence="9 10">SV-16</strain>
    </source>
</reference>
<dbReference type="InterPro" id="IPR023027">
    <property type="entry name" value="Mannitol_DH_CS"/>
</dbReference>
<dbReference type="Pfam" id="PF08125">
    <property type="entry name" value="Mannitol_dh_C"/>
    <property type="match status" value="1"/>
</dbReference>
<name>A0A0M2SKB5_9STAP</name>
<dbReference type="EC" id="1.1.1.17" evidence="6"/>
<sequence length="369" mass="40909">MKAIHFGAGNIGRGFIGKVLHDNGYEVTFADVSKEIIDALNEENGYTVHIAEENGASYDITGVNGINTAENPEQLKQAILEADIITTAVGVNILPIIGRSIAPHLPGRLEDPRPLNIIACENAVMATDTLKEAIMEETGELAGPNIGFPNSAVDRIVPVQKNERILDVKVEPFYEWGIEETEWKSNKRLEGPVYVRELMPYIERKLFTVNTGHAAIAYYGRTLGYDTVYEAMTDSKVQNFLSDVLAETLEYITSVYGFTAKEQNSYIGKITERFTNPHLSDDLNRVGRGVMRKLGPNDRIIKPLVHLHNEGKGHGALSKLALYAVKFDNGDDPEQVEMNEIIAEKGLRGFLMEHSGLKRDVTDEIINAL</sequence>
<evidence type="ECO:0000259" key="8">
    <source>
        <dbReference type="Pfam" id="PF08125"/>
    </source>
</evidence>
<dbReference type="STRING" id="1432562.WN59_05675"/>
<keyword evidence="3 6" id="KW-0520">NAD</keyword>
<dbReference type="InterPro" id="IPR013118">
    <property type="entry name" value="Mannitol_DH_C"/>
</dbReference>
<organism evidence="9 10">
    <name type="scientific">Salinicoccus sediminis</name>
    <dbReference type="NCBI Taxonomy" id="1432562"/>
    <lineage>
        <taxon>Bacteria</taxon>
        <taxon>Bacillati</taxon>
        <taxon>Bacillota</taxon>
        <taxon>Bacilli</taxon>
        <taxon>Bacillales</taxon>
        <taxon>Staphylococcaceae</taxon>
        <taxon>Salinicoccus</taxon>
    </lineage>
</organism>
<dbReference type="Pfam" id="PF01232">
    <property type="entry name" value="Mannitol_dh"/>
    <property type="match status" value="1"/>
</dbReference>
<dbReference type="OrthoDB" id="271711at2"/>
<dbReference type="GO" id="GO:0008926">
    <property type="term" value="F:mannitol-1-phosphate 5-dehydrogenase activity"/>
    <property type="evidence" value="ECO:0007669"/>
    <property type="project" value="UniProtKB-UniRule"/>
</dbReference>
<dbReference type="GO" id="GO:0019592">
    <property type="term" value="P:mannitol catabolic process"/>
    <property type="evidence" value="ECO:0007669"/>
    <property type="project" value="TreeGrafter"/>
</dbReference>
<dbReference type="EMBL" id="LAYZ01000002">
    <property type="protein sequence ID" value="KKK35114.1"/>
    <property type="molecule type" value="Genomic_DNA"/>
</dbReference>
<evidence type="ECO:0000313" key="10">
    <source>
        <dbReference type="Proteomes" id="UP000034287"/>
    </source>
</evidence>
<comment type="catalytic activity">
    <reaction evidence="5">
        <text>6-phospho-D-gluconate + NADP(+) = D-ribulose 5-phosphate + CO2 + NADPH</text>
        <dbReference type="Rhea" id="RHEA:10116"/>
        <dbReference type="ChEBI" id="CHEBI:16526"/>
        <dbReference type="ChEBI" id="CHEBI:57783"/>
        <dbReference type="ChEBI" id="CHEBI:58121"/>
        <dbReference type="ChEBI" id="CHEBI:58349"/>
        <dbReference type="ChEBI" id="CHEBI:58759"/>
        <dbReference type="EC" id="1.1.1.44"/>
    </reaction>
</comment>
<feature type="domain" description="Mannitol dehydrogenase N-terminal" evidence="7">
    <location>
        <begin position="1"/>
        <end position="187"/>
    </location>
</feature>
<feature type="domain" description="Mannitol dehydrogenase C-terminal" evidence="8">
    <location>
        <begin position="198"/>
        <end position="338"/>
    </location>
</feature>
<dbReference type="PRINTS" id="PR00084">
    <property type="entry name" value="MTLDHDRGNASE"/>
</dbReference>
<evidence type="ECO:0000256" key="1">
    <source>
        <dbReference type="ARBA" id="ARBA00006541"/>
    </source>
</evidence>
<dbReference type="InterPro" id="IPR000669">
    <property type="entry name" value="Mannitol_DH"/>
</dbReference>
<comment type="caution">
    <text evidence="9">The sequence shown here is derived from an EMBL/GenBank/DDBJ whole genome shotgun (WGS) entry which is preliminary data.</text>
</comment>
<dbReference type="SUPFAM" id="SSF48179">
    <property type="entry name" value="6-phosphogluconate dehydrogenase C-terminal domain-like"/>
    <property type="match status" value="1"/>
</dbReference>
<dbReference type="GO" id="GO:0004616">
    <property type="term" value="F:phosphogluconate dehydrogenase (decarboxylating) activity"/>
    <property type="evidence" value="ECO:0007669"/>
    <property type="project" value="UniProtKB-EC"/>
</dbReference>
<evidence type="ECO:0000256" key="2">
    <source>
        <dbReference type="ARBA" id="ARBA00023002"/>
    </source>
</evidence>
<dbReference type="InterPro" id="IPR013131">
    <property type="entry name" value="Mannitol_DH_N"/>
</dbReference>
<evidence type="ECO:0000256" key="3">
    <source>
        <dbReference type="ARBA" id="ARBA00023027"/>
    </source>
</evidence>
<dbReference type="Gene3D" id="1.10.1040.10">
    <property type="entry name" value="N-(1-d-carboxylethyl)-l-norvaline Dehydrogenase, domain 2"/>
    <property type="match status" value="1"/>
</dbReference>
<dbReference type="InterPro" id="IPR008927">
    <property type="entry name" value="6-PGluconate_DH-like_C_sf"/>
</dbReference>
<dbReference type="Gene3D" id="3.40.50.720">
    <property type="entry name" value="NAD(P)-binding Rossmann-like Domain"/>
    <property type="match status" value="1"/>
</dbReference>
<dbReference type="PANTHER" id="PTHR30524:SF0">
    <property type="entry name" value="ALTRONATE OXIDOREDUCTASE-RELATED"/>
    <property type="match status" value="1"/>
</dbReference>
<keyword evidence="2 6" id="KW-0560">Oxidoreductase</keyword>
<comment type="catalytic activity">
    <reaction evidence="4 6">
        <text>D-mannitol 1-phosphate + NAD(+) = beta-D-fructose 6-phosphate + NADH + H(+)</text>
        <dbReference type="Rhea" id="RHEA:19661"/>
        <dbReference type="ChEBI" id="CHEBI:15378"/>
        <dbReference type="ChEBI" id="CHEBI:57540"/>
        <dbReference type="ChEBI" id="CHEBI:57634"/>
        <dbReference type="ChEBI" id="CHEBI:57945"/>
        <dbReference type="ChEBI" id="CHEBI:61381"/>
        <dbReference type="EC" id="1.1.1.17"/>
    </reaction>
</comment>
<accession>A0A0M2SKB5</accession>
<dbReference type="Proteomes" id="UP000034287">
    <property type="component" value="Unassembled WGS sequence"/>
</dbReference>
<proteinExistence type="inferred from homology"/>
<dbReference type="InterPro" id="IPR023028">
    <property type="entry name" value="Mannitol_1_phos_5_DH"/>
</dbReference>
<dbReference type="SUPFAM" id="SSF51735">
    <property type="entry name" value="NAD(P)-binding Rossmann-fold domains"/>
    <property type="match status" value="1"/>
</dbReference>
<dbReference type="PATRIC" id="fig|1432562.3.peg.1129"/>
<dbReference type="NCBIfam" id="NF002645">
    <property type="entry name" value="PRK02318.1-1"/>
    <property type="match status" value="1"/>
</dbReference>
<dbReference type="InterPro" id="IPR036291">
    <property type="entry name" value="NAD(P)-bd_dom_sf"/>
</dbReference>
<evidence type="ECO:0000256" key="4">
    <source>
        <dbReference type="ARBA" id="ARBA00048615"/>
    </source>
</evidence>
<dbReference type="NCBIfam" id="NF002652">
    <property type="entry name" value="PRK02318.2-5"/>
    <property type="match status" value="1"/>
</dbReference>
<dbReference type="InterPro" id="IPR013328">
    <property type="entry name" value="6PGD_dom2"/>
</dbReference>
<evidence type="ECO:0000256" key="5">
    <source>
        <dbReference type="ARBA" id="ARBA00048640"/>
    </source>
</evidence>
<gene>
    <name evidence="6" type="primary">mtlD</name>
    <name evidence="9" type="ORF">WN59_05675</name>
</gene>
<feature type="binding site" evidence="6">
    <location>
        <begin position="3"/>
        <end position="14"/>
    </location>
    <ligand>
        <name>NAD(+)</name>
        <dbReference type="ChEBI" id="CHEBI:57540"/>
    </ligand>
</feature>
<evidence type="ECO:0000256" key="6">
    <source>
        <dbReference type="HAMAP-Rule" id="MF_00196"/>
    </source>
</evidence>
<evidence type="ECO:0000259" key="7">
    <source>
        <dbReference type="Pfam" id="PF01232"/>
    </source>
</evidence>
<dbReference type="PANTHER" id="PTHR30524">
    <property type="entry name" value="MANNITOL-1-PHOSPHATE 5-DEHYDROGENASE"/>
    <property type="match status" value="1"/>
</dbReference>
<protein>
    <recommendedName>
        <fullName evidence="6">Mannitol-1-phosphate 5-dehydrogenase</fullName>
        <ecNumber evidence="6">1.1.1.17</ecNumber>
    </recommendedName>
</protein>
<keyword evidence="10" id="KW-1185">Reference proteome</keyword>
<dbReference type="RefSeq" id="WP_046513968.1">
    <property type="nucleotide sequence ID" value="NZ_LAYZ01000002.1"/>
</dbReference>
<comment type="similarity">
    <text evidence="1 6">Belongs to the mannitol dehydrogenase family.</text>
</comment>
<evidence type="ECO:0000313" key="9">
    <source>
        <dbReference type="EMBL" id="KKK35114.1"/>
    </source>
</evidence>